<feature type="compositionally biased region" description="Low complexity" evidence="1">
    <location>
        <begin position="42"/>
        <end position="58"/>
    </location>
</feature>
<accession>A0A2N3KU61</accession>
<comment type="caution">
    <text evidence="2">The sequence shown here is derived from an EMBL/GenBank/DDBJ whole genome shotgun (WGS) entry which is preliminary data.</text>
</comment>
<feature type="region of interest" description="Disordered" evidence="1">
    <location>
        <begin position="114"/>
        <end position="143"/>
    </location>
</feature>
<evidence type="ECO:0000313" key="3">
    <source>
        <dbReference type="Proteomes" id="UP000233597"/>
    </source>
</evidence>
<dbReference type="Pfam" id="PF04344">
    <property type="entry name" value="CheZ"/>
    <property type="match status" value="1"/>
</dbReference>
<protein>
    <submittedName>
        <fullName evidence="2">Uncharacterized protein</fullName>
    </submittedName>
</protein>
<dbReference type="InterPro" id="IPR007439">
    <property type="entry name" value="Chemotax_Pase_CheZ"/>
</dbReference>
<dbReference type="SUPFAM" id="SSF75708">
    <property type="entry name" value="Chemotaxis phosphatase CheZ"/>
    <property type="match status" value="1"/>
</dbReference>
<feature type="region of interest" description="Disordered" evidence="1">
    <location>
        <begin position="293"/>
        <end position="318"/>
    </location>
</feature>
<dbReference type="GO" id="GO:0050920">
    <property type="term" value="P:regulation of chemotaxis"/>
    <property type="evidence" value="ECO:0007669"/>
    <property type="project" value="InterPro"/>
</dbReference>
<dbReference type="GO" id="GO:0003824">
    <property type="term" value="F:catalytic activity"/>
    <property type="evidence" value="ECO:0007669"/>
    <property type="project" value="InterPro"/>
</dbReference>
<sequence length="318" mass="34617">MTRPVQKIFTAERRLRERQGAVVEDWSDSFFDPSLETGMGAGDLPASSSPAPAALPPAGNGGNNQQILDEIRAMRAEMAQLRSAIANGAVIAGGDGAASGVDGDMPSVLAEPVREEPMDVLPEPVSSRPSHANRPGASEPDRDDLELIRTQIEEMNEHIHKAKIQIAALRHPKATDDRLVTAASELDAIVKDTEMATHTILESAEQIDDLAMTLKNSATSDFVADHVEQIAFIVTKIFESCNFQDITGQRINKVVKTLEFVEKRVHNMILIWGEDAFADLPLTQEEEDVAKAEDADLLNGPQMEGEGISQDDIDKLFD</sequence>
<name>A0A2N3KU61_9PROT</name>
<evidence type="ECO:0000313" key="2">
    <source>
        <dbReference type="EMBL" id="PKR54082.1"/>
    </source>
</evidence>
<feature type="region of interest" description="Disordered" evidence="1">
    <location>
        <begin position="34"/>
        <end position="61"/>
    </location>
</feature>
<dbReference type="OrthoDB" id="7269965at2"/>
<dbReference type="RefSeq" id="WP_101266457.1">
    <property type="nucleotide sequence ID" value="NZ_NWTK01000006.1"/>
</dbReference>
<proteinExistence type="predicted"/>
<dbReference type="Gene3D" id="1.10.287.500">
    <property type="entry name" value="Helix hairpin bin"/>
    <property type="match status" value="1"/>
</dbReference>
<organism evidence="2 3">
    <name type="scientific">Thalassospira marina</name>
    <dbReference type="NCBI Taxonomy" id="2048283"/>
    <lineage>
        <taxon>Bacteria</taxon>
        <taxon>Pseudomonadati</taxon>
        <taxon>Pseudomonadota</taxon>
        <taxon>Alphaproteobacteria</taxon>
        <taxon>Rhodospirillales</taxon>
        <taxon>Thalassospiraceae</taxon>
        <taxon>Thalassospira</taxon>
    </lineage>
</organism>
<dbReference type="EMBL" id="NWTK01000006">
    <property type="protein sequence ID" value="PKR54082.1"/>
    <property type="molecule type" value="Genomic_DNA"/>
</dbReference>
<gene>
    <name evidence="2" type="ORF">COO20_11065</name>
</gene>
<dbReference type="GO" id="GO:0009288">
    <property type="term" value="C:bacterial-type flagellum"/>
    <property type="evidence" value="ECO:0007669"/>
    <property type="project" value="InterPro"/>
</dbReference>
<dbReference type="Proteomes" id="UP000233597">
    <property type="component" value="Unassembled WGS sequence"/>
</dbReference>
<reference evidence="2 3" key="1">
    <citation type="submission" date="2017-09" db="EMBL/GenBank/DDBJ databases">
        <title>Biodiversity and function of Thalassospira species in the particle-attached aromatic-hydrocarbon-degrading consortia from the surface seawater of the South China Sea.</title>
        <authorList>
            <person name="Dong C."/>
            <person name="Liu R."/>
            <person name="Shao Z."/>
        </authorList>
    </citation>
    <scope>NUCLEOTIDE SEQUENCE [LARGE SCALE GENOMIC DNA]</scope>
    <source>
        <strain evidence="2 3">CSC1P2</strain>
    </source>
</reference>
<evidence type="ECO:0000256" key="1">
    <source>
        <dbReference type="SAM" id="MobiDB-lite"/>
    </source>
</evidence>
<dbReference type="AlphaFoldDB" id="A0A2N3KU61"/>